<keyword evidence="3" id="KW-1185">Reference proteome</keyword>
<dbReference type="InterPro" id="IPR004045">
    <property type="entry name" value="Glutathione_S-Trfase_N"/>
</dbReference>
<dbReference type="InterPro" id="IPR036249">
    <property type="entry name" value="Thioredoxin-like_sf"/>
</dbReference>
<dbReference type="PANTHER" id="PTHR43968">
    <property type="match status" value="1"/>
</dbReference>
<comment type="caution">
    <text evidence="2">The sequence shown here is derived from an EMBL/GenBank/DDBJ whole genome shotgun (WGS) entry which is preliminary data.</text>
</comment>
<proteinExistence type="predicted"/>
<evidence type="ECO:0000313" key="3">
    <source>
        <dbReference type="Proteomes" id="UP001447008"/>
    </source>
</evidence>
<organism evidence="2 3">
    <name type="scientific">Pseudoalteromonas qingdaonensis</name>
    <dbReference type="NCBI Taxonomy" id="3131913"/>
    <lineage>
        <taxon>Bacteria</taxon>
        <taxon>Pseudomonadati</taxon>
        <taxon>Pseudomonadota</taxon>
        <taxon>Gammaproteobacteria</taxon>
        <taxon>Alteromonadales</taxon>
        <taxon>Pseudoalteromonadaceae</taxon>
        <taxon>Pseudoalteromonas</taxon>
    </lineage>
</organism>
<dbReference type="SUPFAM" id="SSF47616">
    <property type="entry name" value="GST C-terminal domain-like"/>
    <property type="match status" value="1"/>
</dbReference>
<dbReference type="Gene3D" id="3.40.30.10">
    <property type="entry name" value="Glutaredoxin"/>
    <property type="match status" value="1"/>
</dbReference>
<dbReference type="Proteomes" id="UP001447008">
    <property type="component" value="Unassembled WGS sequence"/>
</dbReference>
<accession>A0ABU9MW00</accession>
<dbReference type="EMBL" id="JBCGCU010000005">
    <property type="protein sequence ID" value="MEM0515006.1"/>
    <property type="molecule type" value="Genomic_DNA"/>
</dbReference>
<dbReference type="SUPFAM" id="SSF52833">
    <property type="entry name" value="Thioredoxin-like"/>
    <property type="match status" value="1"/>
</dbReference>
<dbReference type="CDD" id="cd00570">
    <property type="entry name" value="GST_N_family"/>
    <property type="match status" value="1"/>
</dbReference>
<feature type="domain" description="GST N-terminal" evidence="1">
    <location>
        <begin position="1"/>
        <end position="79"/>
    </location>
</feature>
<protein>
    <submittedName>
        <fullName evidence="2">Glutathione S-transferase family protein</fullName>
    </submittedName>
</protein>
<dbReference type="InterPro" id="IPR050983">
    <property type="entry name" value="GST_Omega/HSP26"/>
</dbReference>
<dbReference type="PROSITE" id="PS50404">
    <property type="entry name" value="GST_NTER"/>
    <property type="match status" value="1"/>
</dbReference>
<dbReference type="PANTHER" id="PTHR43968:SF6">
    <property type="entry name" value="GLUTATHIONE S-TRANSFERASE OMEGA"/>
    <property type="match status" value="1"/>
</dbReference>
<dbReference type="Gene3D" id="1.20.1050.10">
    <property type="match status" value="1"/>
</dbReference>
<reference evidence="2 3" key="1">
    <citation type="submission" date="2024-03" db="EMBL/GenBank/DDBJ databases">
        <title>Pseudoalteromonas qingdaonensis sp. nov., isolated from the intestines of marine benthic organisms.</title>
        <authorList>
            <person name="Lin X."/>
            <person name="Fang S."/>
            <person name="Hu X."/>
        </authorList>
    </citation>
    <scope>NUCLEOTIDE SEQUENCE [LARGE SCALE GENOMIC DNA]</scope>
    <source>
        <strain evidence="2 3">YIC-827</strain>
    </source>
</reference>
<dbReference type="Pfam" id="PF13417">
    <property type="entry name" value="GST_N_3"/>
    <property type="match status" value="1"/>
</dbReference>
<sequence>MQLYGSNTSPFARRLRIWCEQHNLAVSFQHLDIFSPEGRKFLLAHSPVAKIPFLVHGEQVIYDSNVVYEYLSAHFKLPAMSWDERNQLTVINAANDSAIELLLSQRSGFDTNEEHLFFDLQKQRIALCLKALEQQVAAIKHGYVVASLFCLLDWLQFRELHDVTPYPALMAFWQAQQTSPQAQATDPRQG</sequence>
<gene>
    <name evidence="2" type="ORF">WCN91_06140</name>
</gene>
<evidence type="ECO:0000313" key="2">
    <source>
        <dbReference type="EMBL" id="MEM0515006.1"/>
    </source>
</evidence>
<dbReference type="InterPro" id="IPR036282">
    <property type="entry name" value="Glutathione-S-Trfase_C_sf"/>
</dbReference>
<dbReference type="RefSeq" id="WP_342677307.1">
    <property type="nucleotide sequence ID" value="NZ_JBCGCU010000005.1"/>
</dbReference>
<name>A0ABU9MW00_9GAMM</name>
<evidence type="ECO:0000259" key="1">
    <source>
        <dbReference type="PROSITE" id="PS50404"/>
    </source>
</evidence>